<evidence type="ECO:0000313" key="3">
    <source>
        <dbReference type="Proteomes" id="UP000092716"/>
    </source>
</evidence>
<dbReference type="KEGG" id="pcot:PCOAH_00028340"/>
<reference evidence="3" key="1">
    <citation type="submission" date="2016-06" db="EMBL/GenBank/DDBJ databases">
        <title>First high quality genome sequence of Plasmodium coatneyi using continuous long reads from single molecule, real-time sequencing.</title>
        <authorList>
            <person name="Chien J.-T."/>
            <person name="Pakala S.B."/>
            <person name="Geraldo J.A."/>
            <person name="Lapp S.A."/>
            <person name="Barnwell J.W."/>
            <person name="Kissinger J.C."/>
            <person name="Galinski M.R."/>
            <person name="Humphrey J.C."/>
        </authorList>
    </citation>
    <scope>NUCLEOTIDE SEQUENCE [LARGE SCALE GENOMIC DNA]</scope>
    <source>
        <strain evidence="3">Hackeri</strain>
    </source>
</reference>
<organism evidence="2 3">
    <name type="scientific">Plasmodium coatneyi</name>
    <dbReference type="NCBI Taxonomy" id="208452"/>
    <lineage>
        <taxon>Eukaryota</taxon>
        <taxon>Sar</taxon>
        <taxon>Alveolata</taxon>
        <taxon>Apicomplexa</taxon>
        <taxon>Aconoidasida</taxon>
        <taxon>Haemosporida</taxon>
        <taxon>Plasmodiidae</taxon>
        <taxon>Plasmodium</taxon>
    </lineage>
</organism>
<dbReference type="AlphaFoldDB" id="A0A1B1E0Z9"/>
<dbReference type="Pfam" id="PF12879">
    <property type="entry name" value="SICA_C"/>
    <property type="match status" value="1"/>
</dbReference>
<dbReference type="GeneID" id="30909562"/>
<dbReference type="EMBL" id="CP016248">
    <property type="protein sequence ID" value="ANQ08713.1"/>
    <property type="molecule type" value="Genomic_DNA"/>
</dbReference>
<proteinExistence type="predicted"/>
<dbReference type="Proteomes" id="UP000092716">
    <property type="component" value="Chromosome 10"/>
</dbReference>
<dbReference type="RefSeq" id="XP_019915408.1">
    <property type="nucleotide sequence ID" value="XM_020059639.1"/>
</dbReference>
<dbReference type="OrthoDB" id="5981048at2759"/>
<protein>
    <submittedName>
        <fullName evidence="2">SICA antigen</fullName>
    </submittedName>
</protein>
<feature type="domain" description="Schizont-infected cell agglutination C-terminal" evidence="1">
    <location>
        <begin position="2"/>
        <end position="80"/>
    </location>
</feature>
<evidence type="ECO:0000313" key="2">
    <source>
        <dbReference type="EMBL" id="ANQ08713.1"/>
    </source>
</evidence>
<evidence type="ECO:0000259" key="1">
    <source>
        <dbReference type="Pfam" id="PF12879"/>
    </source>
</evidence>
<keyword evidence="3" id="KW-1185">Reference proteome</keyword>
<dbReference type="VEuPathDB" id="PlasmoDB:PCOAH_00028340"/>
<name>A0A1B1E0Z9_9APIC</name>
<gene>
    <name evidence="2" type="ORF">PCOAH_00028340</name>
</gene>
<sequence>MIIDIYLEVLDECQRGNLHSKKEDFLEILVQEFTGNGFIKGKNVPKEQVPRSDSGFTEEDFVPKEQVQVPKESVPMVGVPKEQLLSSGFGFREGSLCS</sequence>
<dbReference type="InterPro" id="IPR024288">
    <property type="entry name" value="SICA_C"/>
</dbReference>
<accession>A0A1B1E0Z9</accession>